<comment type="caution">
    <text evidence="2">The sequence shown here is derived from an EMBL/GenBank/DDBJ whole genome shotgun (WGS) entry which is preliminary data.</text>
</comment>
<name>A0A9X0Y6T4_9PSED</name>
<feature type="signal peptide" evidence="1">
    <location>
        <begin position="1"/>
        <end position="23"/>
    </location>
</feature>
<keyword evidence="3" id="KW-1185">Reference proteome</keyword>
<dbReference type="Proteomes" id="UP001154860">
    <property type="component" value="Unassembled WGS sequence"/>
</dbReference>
<reference evidence="2 3" key="2">
    <citation type="journal article" date="2023" name="Plant Pathol.">
        <title>Dismantling and reorganizing Pseudomonas marginalis sensu#lato.</title>
        <authorList>
            <person name="Sawada H."/>
            <person name="Fujikawa T."/>
            <person name="Satou M."/>
        </authorList>
    </citation>
    <scope>NUCLEOTIDE SEQUENCE [LARGE SCALE GENOMIC DNA]</scope>
    <source>
        <strain evidence="2 3">MAFF 301381</strain>
    </source>
</reference>
<accession>A0A9X0Y6T4</accession>
<dbReference type="RefSeq" id="WP_078731751.1">
    <property type="nucleotide sequence ID" value="NZ_JAFHKI010000036.1"/>
</dbReference>
<organism evidence="2 3">
    <name type="scientific">Pseudomonas lactucae</name>
    <dbReference type="NCBI Taxonomy" id="2813360"/>
    <lineage>
        <taxon>Bacteria</taxon>
        <taxon>Pseudomonadati</taxon>
        <taxon>Pseudomonadota</taxon>
        <taxon>Gammaproteobacteria</taxon>
        <taxon>Pseudomonadales</taxon>
        <taxon>Pseudomonadaceae</taxon>
        <taxon>Pseudomonas</taxon>
    </lineage>
</organism>
<proteinExistence type="predicted"/>
<evidence type="ECO:0000256" key="1">
    <source>
        <dbReference type="SAM" id="SignalP"/>
    </source>
</evidence>
<evidence type="ECO:0008006" key="4">
    <source>
        <dbReference type="Google" id="ProtNLM"/>
    </source>
</evidence>
<evidence type="ECO:0000313" key="2">
    <source>
        <dbReference type="EMBL" id="MBN2974639.1"/>
    </source>
</evidence>
<protein>
    <recommendedName>
        <fullName evidence="4">Fimbrial protein</fullName>
    </recommendedName>
</protein>
<gene>
    <name evidence="2" type="ORF">JWR99_00980</name>
</gene>
<dbReference type="EMBL" id="JAFHKJ010000006">
    <property type="protein sequence ID" value="MBN2974639.1"/>
    <property type="molecule type" value="Genomic_DNA"/>
</dbReference>
<keyword evidence="1" id="KW-0732">Signal</keyword>
<sequence length="417" mass="45963">MRRWVMALWAVVWGLAPMPAANAASLDITAVFAPDSANPHRNEFKNTTGNRAFCGTFPAYCERLGIHSLSVPITFRSNAPILANHESPRQGAMFKVPSNWRTLQVTNTETGETSSLEVRIAGIGSTYILPKLVSEITEGGNHASLWVGGSWGWAAPSPCIYTGWNSYSGRGQNFFWITPEGDYTCAKKARFDIPQAFDYNYAGAGQLLFAYALRTPNPLQMSTGNYVGSLTYSIGPGQDFDMGDVMVANDSALTLNFNLEVQHTLKIEVPPGGNRVELIPQGGWQAWLSQGRKPTRLFRDQTFHLYASSRFKMALECQYGANANTCMLWEPNVGHAVPVNISVSLPHGLTDAEGQTVSRRPLRLDGIGTELFQPGFYVERKPATLHFEIAREHVEEMLGTSSRTYAGNVTVIWDSEV</sequence>
<dbReference type="AlphaFoldDB" id="A0A9X0Y6T4"/>
<reference evidence="2 3" key="1">
    <citation type="journal article" date="2021" name="Int. J. Syst. Evol. Microbiol.">
        <title>Pseudomonas lactucae sp. nov., a pathogen causing bacterial rot of lettuce in Japan.</title>
        <authorList>
            <person name="Sawada H."/>
            <person name="Fujikawa T."/>
            <person name="Satou M."/>
        </authorList>
    </citation>
    <scope>NUCLEOTIDE SEQUENCE [LARGE SCALE GENOMIC DNA]</scope>
    <source>
        <strain evidence="2 3">MAFF 301381</strain>
    </source>
</reference>
<feature type="chain" id="PRO_5040810311" description="Fimbrial protein" evidence="1">
    <location>
        <begin position="24"/>
        <end position="417"/>
    </location>
</feature>
<evidence type="ECO:0000313" key="3">
    <source>
        <dbReference type="Proteomes" id="UP001154860"/>
    </source>
</evidence>